<evidence type="ECO:0000256" key="1">
    <source>
        <dbReference type="SAM" id="MobiDB-lite"/>
    </source>
</evidence>
<feature type="region of interest" description="Disordered" evidence="1">
    <location>
        <begin position="75"/>
        <end position="98"/>
    </location>
</feature>
<reference evidence="3 4" key="1">
    <citation type="submission" date="2024-04" db="EMBL/GenBank/DDBJ databases">
        <authorList>
            <person name="Fracassetti M."/>
        </authorList>
    </citation>
    <scope>NUCLEOTIDE SEQUENCE [LARGE SCALE GENOMIC DNA]</scope>
</reference>
<dbReference type="PANTHER" id="PTHR33223:SF10">
    <property type="entry name" value="AMINOTRANSFERASE-LIKE PLANT MOBILE DOMAIN-CONTAINING PROTEIN"/>
    <property type="match status" value="1"/>
</dbReference>
<feature type="compositionally biased region" description="Polar residues" evidence="1">
    <location>
        <begin position="9"/>
        <end position="18"/>
    </location>
</feature>
<evidence type="ECO:0000259" key="2">
    <source>
        <dbReference type="Pfam" id="PF03732"/>
    </source>
</evidence>
<evidence type="ECO:0000313" key="4">
    <source>
        <dbReference type="Proteomes" id="UP001497516"/>
    </source>
</evidence>
<gene>
    <name evidence="3" type="ORF">LTRI10_LOCUS39753</name>
</gene>
<organism evidence="3 4">
    <name type="scientific">Linum trigynum</name>
    <dbReference type="NCBI Taxonomy" id="586398"/>
    <lineage>
        <taxon>Eukaryota</taxon>
        <taxon>Viridiplantae</taxon>
        <taxon>Streptophyta</taxon>
        <taxon>Embryophyta</taxon>
        <taxon>Tracheophyta</taxon>
        <taxon>Spermatophyta</taxon>
        <taxon>Magnoliopsida</taxon>
        <taxon>eudicotyledons</taxon>
        <taxon>Gunneridae</taxon>
        <taxon>Pentapetalae</taxon>
        <taxon>rosids</taxon>
        <taxon>fabids</taxon>
        <taxon>Malpighiales</taxon>
        <taxon>Linaceae</taxon>
        <taxon>Linum</taxon>
    </lineage>
</organism>
<keyword evidence="4" id="KW-1185">Reference proteome</keyword>
<dbReference type="Proteomes" id="UP001497516">
    <property type="component" value="Chromosome 7"/>
</dbReference>
<name>A0AAV2FNR5_9ROSI</name>
<dbReference type="EMBL" id="OZ034820">
    <property type="protein sequence ID" value="CAL1399577.1"/>
    <property type="molecule type" value="Genomic_DNA"/>
</dbReference>
<sequence length="254" mass="28749">MEEAAETAGESTRATNKAGSEEAPRLSEEVQGGGHEAQESIQSEGVTLTKEHLIRIIEEQDQALEALRKEVEALKKGGDIAPPPGGRKRERIEDEEGVSSALRRTEELGHLTRHMAPDFDEHNGWAPRRLGWSWGVRKPLARSILAEQANSVIPTLPSYDCTTDPEDHLNNYFTKMQLYNSSDATLCHAFPSTFVSVVLDWYHKMEEGRIDSFEQFPAMFLSKFATRKRMSLTISALFKVRQRKGEALRDFYER</sequence>
<feature type="compositionally biased region" description="Basic and acidic residues" evidence="1">
    <location>
        <begin position="19"/>
        <end position="28"/>
    </location>
</feature>
<proteinExistence type="predicted"/>
<feature type="domain" description="Retrotransposon gag" evidence="2">
    <location>
        <begin position="190"/>
        <end position="254"/>
    </location>
</feature>
<evidence type="ECO:0000313" key="3">
    <source>
        <dbReference type="EMBL" id="CAL1399577.1"/>
    </source>
</evidence>
<protein>
    <recommendedName>
        <fullName evidence="2">Retrotransposon gag domain-containing protein</fullName>
    </recommendedName>
</protein>
<feature type="region of interest" description="Disordered" evidence="1">
    <location>
        <begin position="1"/>
        <end position="46"/>
    </location>
</feature>
<dbReference type="Pfam" id="PF03732">
    <property type="entry name" value="Retrotrans_gag"/>
    <property type="match status" value="1"/>
</dbReference>
<accession>A0AAV2FNR5</accession>
<dbReference type="InterPro" id="IPR005162">
    <property type="entry name" value="Retrotrans_gag_dom"/>
</dbReference>
<dbReference type="PANTHER" id="PTHR33223">
    <property type="entry name" value="CCHC-TYPE DOMAIN-CONTAINING PROTEIN"/>
    <property type="match status" value="1"/>
</dbReference>
<dbReference type="AlphaFoldDB" id="A0AAV2FNR5"/>